<protein>
    <recommendedName>
        <fullName evidence="4">CU044_5270 family protein</fullName>
    </recommendedName>
</protein>
<reference evidence="3" key="1">
    <citation type="journal article" date="2019" name="Int. J. Syst. Evol. Microbiol.">
        <title>The Global Catalogue of Microorganisms (GCM) 10K type strain sequencing project: providing services to taxonomists for standard genome sequencing and annotation.</title>
        <authorList>
            <consortium name="The Broad Institute Genomics Platform"/>
            <consortium name="The Broad Institute Genome Sequencing Center for Infectious Disease"/>
            <person name="Wu L."/>
            <person name="Ma J."/>
        </authorList>
    </citation>
    <scope>NUCLEOTIDE SEQUENCE [LARGE SCALE GENOMIC DNA]</scope>
    <source>
        <strain evidence="3">JCM 11136</strain>
    </source>
</reference>
<comment type="caution">
    <text evidence="2">The sequence shown here is derived from an EMBL/GenBank/DDBJ whole genome shotgun (WGS) entry which is preliminary data.</text>
</comment>
<feature type="transmembrane region" description="Helical" evidence="1">
    <location>
        <begin position="48"/>
        <end position="65"/>
    </location>
</feature>
<evidence type="ECO:0000256" key="1">
    <source>
        <dbReference type="SAM" id="Phobius"/>
    </source>
</evidence>
<keyword evidence="1" id="KW-0472">Membrane</keyword>
<keyword evidence="3" id="KW-1185">Reference proteome</keyword>
<dbReference type="Proteomes" id="UP001501578">
    <property type="component" value="Unassembled WGS sequence"/>
</dbReference>
<gene>
    <name evidence="2" type="ORF">GCM10009560_44690</name>
</gene>
<dbReference type="InterPro" id="IPR047789">
    <property type="entry name" value="CU044_5270-like"/>
</dbReference>
<evidence type="ECO:0000313" key="2">
    <source>
        <dbReference type="EMBL" id="GAA0936172.1"/>
    </source>
</evidence>
<evidence type="ECO:0000313" key="3">
    <source>
        <dbReference type="Proteomes" id="UP001501578"/>
    </source>
</evidence>
<proteinExistence type="predicted"/>
<dbReference type="RefSeq" id="WP_343951883.1">
    <property type="nucleotide sequence ID" value="NZ_BAAAHQ010000023.1"/>
</dbReference>
<name>A0ABP4AKR9_9ACTN</name>
<sequence>MKVLKEFRRNTPAMTDETAESVRARLITAIHGPETVPKRAARRLGRRVVLAAALALVVGGTVVTLNGPQEMAPVSGVAELGERAARAAEKDRALTPDPTQWLYTKELQLSGVVGDVDRDQRNTWERWTSVDGKQSAWYQDGKLMFQGSASFDPAVLAEPPVTPARVIAKIEAAILDEDRRGPQELNGRVPPKILLTVITQLITEQWLAPEVRAALYRALPTIKGMKVAQDVPVADGRRGVAFSLTDAEARSYLVLDPQTFRFLGTNSTRLKDRTFKWADGSKETFKEGTAGMTARLVAEIVDLPGQRP</sequence>
<keyword evidence="1" id="KW-0812">Transmembrane</keyword>
<evidence type="ECO:0008006" key="4">
    <source>
        <dbReference type="Google" id="ProtNLM"/>
    </source>
</evidence>
<accession>A0ABP4AKR9</accession>
<dbReference type="EMBL" id="BAAAHQ010000023">
    <property type="protein sequence ID" value="GAA0936172.1"/>
    <property type="molecule type" value="Genomic_DNA"/>
</dbReference>
<dbReference type="NCBIfam" id="NF038083">
    <property type="entry name" value="CU044_5270_fam"/>
    <property type="match status" value="1"/>
</dbReference>
<keyword evidence="1" id="KW-1133">Transmembrane helix</keyword>
<organism evidence="2 3">
    <name type="scientific">Nonomuraea longicatena</name>
    <dbReference type="NCBI Taxonomy" id="83682"/>
    <lineage>
        <taxon>Bacteria</taxon>
        <taxon>Bacillati</taxon>
        <taxon>Actinomycetota</taxon>
        <taxon>Actinomycetes</taxon>
        <taxon>Streptosporangiales</taxon>
        <taxon>Streptosporangiaceae</taxon>
        <taxon>Nonomuraea</taxon>
    </lineage>
</organism>